<evidence type="ECO:0000259" key="8">
    <source>
        <dbReference type="PROSITE" id="PS50885"/>
    </source>
</evidence>
<sequence length="678" mass="75411">MITMIIKMSGLTLLYVILTVVVWKWTNNKEIDKFKKIVIGIVFGISSVLSTHFGVSYEDMIINVRDIGPLAAGLFFAPSSGVIAGLIGGIERYIAGTYFGVSSYTRIACSVSTCLAGFVAMYMKTKMFKGKKPSPFYAFFLGAVMEVFHMYVVFITHRNDMRMAFLVVSTCAVPMIVFTGIGMCLSSIVLQLLSKEWISPFKKLEAEQEPLSQKFQKWLFIITSIVILGSFVFSCILQTQTANQNCKSALKNNFNTIRVNYQLNEVNLNADSNVIFGIINDERVVLRGKNIGMPLSVEEYNYICSNFDSVVNGKFWGIDSKIYADRIDKNKILVVTMQRSEVYWNRDAQAYELALADILLFTVIYVLIAYLVNQIVVSNIQLINESLNKITKGNLNEVVVVRSSSEFASLSDDINQTVLTLKGYIKAAEQRIEQELIFARTIQASSLPQVFDFPGRDEFEIYASMKPAKEVGGDFYDFFFIDSDKIALVIADVSGKGIPAALFMMRSKTAIRSFAGAGGTPSEILIKTNEALCEGNDAEMFVTVWIGILDLKTGVMQCANAGHEYPAIKHADGEYELIKDKHSIVLAAMPGLKPSPYEITLKPGDRLFVYTDGVPEAINEQEEQYGTGKMIDVLNTTEGMSIEGTVKAVFENVNAFKGSADQFDDITMLGFELVKLMK</sequence>
<dbReference type="CDD" id="cd06225">
    <property type="entry name" value="HAMP"/>
    <property type="match status" value="1"/>
</dbReference>
<evidence type="ECO:0000256" key="2">
    <source>
        <dbReference type="ARBA" id="ARBA00022475"/>
    </source>
</evidence>
<dbReference type="Proteomes" id="UP000766246">
    <property type="component" value="Unassembled WGS sequence"/>
</dbReference>
<dbReference type="InterPro" id="IPR011620">
    <property type="entry name" value="Sig_transdc_His_kinase_LytS_TM"/>
</dbReference>
<feature type="transmembrane region" description="Helical" evidence="7">
    <location>
        <begin position="37"/>
        <end position="55"/>
    </location>
</feature>
<evidence type="ECO:0000313" key="10">
    <source>
        <dbReference type="Proteomes" id="UP000766246"/>
    </source>
</evidence>
<feature type="transmembrane region" description="Helical" evidence="7">
    <location>
        <begin position="353"/>
        <end position="372"/>
    </location>
</feature>
<keyword evidence="5 7" id="KW-1133">Transmembrane helix</keyword>
<organism evidence="9 10">
    <name type="scientific">Pseudobutyrivibrio ruminis</name>
    <dbReference type="NCBI Taxonomy" id="46206"/>
    <lineage>
        <taxon>Bacteria</taxon>
        <taxon>Bacillati</taxon>
        <taxon>Bacillota</taxon>
        <taxon>Clostridia</taxon>
        <taxon>Lachnospirales</taxon>
        <taxon>Lachnospiraceae</taxon>
        <taxon>Pseudobutyrivibrio</taxon>
    </lineage>
</organism>
<dbReference type="SUPFAM" id="SSF81606">
    <property type="entry name" value="PP2C-like"/>
    <property type="match status" value="1"/>
</dbReference>
<dbReference type="Gene3D" id="6.10.340.10">
    <property type="match status" value="1"/>
</dbReference>
<accession>A0A927YNB6</accession>
<dbReference type="GO" id="GO:0016791">
    <property type="term" value="F:phosphatase activity"/>
    <property type="evidence" value="ECO:0007669"/>
    <property type="project" value="TreeGrafter"/>
</dbReference>
<dbReference type="PANTHER" id="PTHR43156:SF2">
    <property type="entry name" value="STAGE II SPORULATION PROTEIN E"/>
    <property type="match status" value="1"/>
</dbReference>
<dbReference type="InterPro" id="IPR052016">
    <property type="entry name" value="Bact_Sigma-Reg"/>
</dbReference>
<evidence type="ECO:0000256" key="5">
    <source>
        <dbReference type="ARBA" id="ARBA00022989"/>
    </source>
</evidence>
<keyword evidence="2" id="KW-1003">Cell membrane</keyword>
<dbReference type="EMBL" id="SVER01000021">
    <property type="protein sequence ID" value="MBE5919982.1"/>
    <property type="molecule type" value="Genomic_DNA"/>
</dbReference>
<dbReference type="InterPro" id="IPR001932">
    <property type="entry name" value="PPM-type_phosphatase-like_dom"/>
</dbReference>
<dbReference type="Pfam" id="PF07228">
    <property type="entry name" value="SpoIIE"/>
    <property type="match status" value="1"/>
</dbReference>
<feature type="transmembrane region" description="Helical" evidence="7">
    <location>
        <begin position="6"/>
        <end position="25"/>
    </location>
</feature>
<keyword evidence="6 7" id="KW-0472">Membrane</keyword>
<dbReference type="InterPro" id="IPR003660">
    <property type="entry name" value="HAMP_dom"/>
</dbReference>
<feature type="domain" description="HAMP" evidence="8">
    <location>
        <begin position="374"/>
        <end position="426"/>
    </location>
</feature>
<evidence type="ECO:0000256" key="7">
    <source>
        <dbReference type="SAM" id="Phobius"/>
    </source>
</evidence>
<feature type="transmembrane region" description="Helical" evidence="7">
    <location>
        <begin position="135"/>
        <end position="154"/>
    </location>
</feature>
<feature type="transmembrane region" description="Helical" evidence="7">
    <location>
        <begin position="166"/>
        <end position="193"/>
    </location>
</feature>
<evidence type="ECO:0000256" key="1">
    <source>
        <dbReference type="ARBA" id="ARBA00004651"/>
    </source>
</evidence>
<gene>
    <name evidence="9" type="ORF">E7272_09080</name>
</gene>
<comment type="caution">
    <text evidence="9">The sequence shown here is derived from an EMBL/GenBank/DDBJ whole genome shotgun (WGS) entry which is preliminary data.</text>
</comment>
<reference evidence="9" key="1">
    <citation type="submission" date="2019-04" db="EMBL/GenBank/DDBJ databases">
        <title>Evolution of Biomass-Degrading Anaerobic Consortia Revealed by Metagenomics.</title>
        <authorList>
            <person name="Peng X."/>
        </authorList>
    </citation>
    <scope>NUCLEOTIDE SEQUENCE</scope>
    <source>
        <strain evidence="9">SIG311</strain>
    </source>
</reference>
<dbReference type="SMART" id="SM00331">
    <property type="entry name" value="PP2C_SIG"/>
    <property type="match status" value="1"/>
</dbReference>
<comment type="subcellular location">
    <subcellularLocation>
        <location evidence="1">Cell membrane</location>
        <topology evidence="1">Multi-pass membrane protein</topology>
    </subcellularLocation>
</comment>
<keyword evidence="4" id="KW-0378">Hydrolase</keyword>
<dbReference type="Pfam" id="PF07694">
    <property type="entry name" value="5TM-5TMR_LYT"/>
    <property type="match status" value="1"/>
</dbReference>
<dbReference type="GO" id="GO:0005886">
    <property type="term" value="C:plasma membrane"/>
    <property type="evidence" value="ECO:0007669"/>
    <property type="project" value="UniProtKB-SubCell"/>
</dbReference>
<feature type="transmembrane region" description="Helical" evidence="7">
    <location>
        <begin position="67"/>
        <end position="91"/>
    </location>
</feature>
<dbReference type="GO" id="GO:0071555">
    <property type="term" value="P:cell wall organization"/>
    <property type="evidence" value="ECO:0007669"/>
    <property type="project" value="InterPro"/>
</dbReference>
<evidence type="ECO:0000256" key="4">
    <source>
        <dbReference type="ARBA" id="ARBA00022801"/>
    </source>
</evidence>
<dbReference type="InterPro" id="IPR036457">
    <property type="entry name" value="PPM-type-like_dom_sf"/>
</dbReference>
<feature type="transmembrane region" description="Helical" evidence="7">
    <location>
        <begin position="103"/>
        <end position="123"/>
    </location>
</feature>
<protein>
    <recommendedName>
        <fullName evidence="8">HAMP domain-containing protein</fullName>
    </recommendedName>
</protein>
<evidence type="ECO:0000313" key="9">
    <source>
        <dbReference type="EMBL" id="MBE5919982.1"/>
    </source>
</evidence>
<evidence type="ECO:0000256" key="3">
    <source>
        <dbReference type="ARBA" id="ARBA00022692"/>
    </source>
</evidence>
<feature type="transmembrane region" description="Helical" evidence="7">
    <location>
        <begin position="218"/>
        <end position="237"/>
    </location>
</feature>
<dbReference type="PANTHER" id="PTHR43156">
    <property type="entry name" value="STAGE II SPORULATION PROTEIN E-RELATED"/>
    <property type="match status" value="1"/>
</dbReference>
<evidence type="ECO:0000256" key="6">
    <source>
        <dbReference type="ARBA" id="ARBA00023136"/>
    </source>
</evidence>
<proteinExistence type="predicted"/>
<dbReference type="AlphaFoldDB" id="A0A927YNB6"/>
<dbReference type="GO" id="GO:0000155">
    <property type="term" value="F:phosphorelay sensor kinase activity"/>
    <property type="evidence" value="ECO:0007669"/>
    <property type="project" value="InterPro"/>
</dbReference>
<dbReference type="Gene3D" id="3.60.40.10">
    <property type="entry name" value="PPM-type phosphatase domain"/>
    <property type="match status" value="1"/>
</dbReference>
<keyword evidence="3 7" id="KW-0812">Transmembrane</keyword>
<name>A0A927YNB6_9FIRM</name>
<dbReference type="PROSITE" id="PS50885">
    <property type="entry name" value="HAMP"/>
    <property type="match status" value="1"/>
</dbReference>